<name>A0ABY6HWH5_9ARCH</name>
<organism evidence="1 2">
    <name type="scientific">Candidatus Lokiarchaeum ossiferum</name>
    <dbReference type="NCBI Taxonomy" id="2951803"/>
    <lineage>
        <taxon>Archaea</taxon>
        <taxon>Promethearchaeati</taxon>
        <taxon>Promethearchaeota</taxon>
        <taxon>Promethearchaeia</taxon>
        <taxon>Promethearchaeales</taxon>
        <taxon>Promethearchaeaceae</taxon>
        <taxon>Candidatus Lokiarchaeum</taxon>
    </lineage>
</organism>
<dbReference type="EMBL" id="CP104013">
    <property type="protein sequence ID" value="UYP47703.1"/>
    <property type="molecule type" value="Genomic_DNA"/>
</dbReference>
<gene>
    <name evidence="1" type="ORF">NEF87_003988</name>
</gene>
<evidence type="ECO:0000313" key="1">
    <source>
        <dbReference type="EMBL" id="UYP47703.1"/>
    </source>
</evidence>
<evidence type="ECO:0000313" key="2">
    <source>
        <dbReference type="Proteomes" id="UP001208689"/>
    </source>
</evidence>
<sequence>MKKNLTDSLKSKYVFRKLHGKFYDVKFGTEIVKIKKIYIFQEHDKKKSYLVIETSTSTFLGIILAHQSSDLLALIGKKILQEKKRTHDTEENANLIQYLLPMGNHQVKLIAFYIWTNEEQALEIIQKLDSIYEKFKQKMNIIISPAMM</sequence>
<protein>
    <submittedName>
        <fullName evidence="1">Uncharacterized protein</fullName>
    </submittedName>
</protein>
<accession>A0ABY6HWH5</accession>
<proteinExistence type="predicted"/>
<keyword evidence="2" id="KW-1185">Reference proteome</keyword>
<reference evidence="1" key="1">
    <citation type="submission" date="2022-09" db="EMBL/GenBank/DDBJ databases">
        <title>Actin cytoskeleton and complex cell architecture in an #Asgard archaeon.</title>
        <authorList>
            <person name="Ponce Toledo R.I."/>
            <person name="Schleper C."/>
            <person name="Rodrigues Oliveira T."/>
            <person name="Wollweber F."/>
            <person name="Xu J."/>
            <person name="Rittmann S."/>
            <person name="Klingl A."/>
            <person name="Pilhofer M."/>
        </authorList>
    </citation>
    <scope>NUCLEOTIDE SEQUENCE</scope>
    <source>
        <strain evidence="1">B-35</strain>
    </source>
</reference>
<dbReference type="Proteomes" id="UP001208689">
    <property type="component" value="Chromosome"/>
</dbReference>